<proteinExistence type="predicted"/>
<sequence length="82" mass="9547">MEAARMCFGPKTLPHLCNGAHLYIPTKLSLFLHNKVSLSRRATKHKLLLDHFLSAPLDYSEYDTTRDRDRIRKQFGNNCHHV</sequence>
<organism evidence="1">
    <name type="scientific">Brassica oleracea</name>
    <name type="common">Wild cabbage</name>
    <dbReference type="NCBI Taxonomy" id="3712"/>
    <lineage>
        <taxon>Eukaryota</taxon>
        <taxon>Viridiplantae</taxon>
        <taxon>Streptophyta</taxon>
        <taxon>Embryophyta</taxon>
        <taxon>Tracheophyta</taxon>
        <taxon>Spermatophyta</taxon>
        <taxon>Magnoliopsida</taxon>
        <taxon>eudicotyledons</taxon>
        <taxon>Gunneridae</taxon>
        <taxon>Pentapetalae</taxon>
        <taxon>rosids</taxon>
        <taxon>malvids</taxon>
        <taxon>Brassicales</taxon>
        <taxon>Brassicaceae</taxon>
        <taxon>Brassiceae</taxon>
        <taxon>Brassica</taxon>
    </lineage>
</organism>
<reference evidence="1" key="1">
    <citation type="submission" date="2018-11" db="EMBL/GenBank/DDBJ databases">
        <authorList>
            <consortium name="Genoscope - CEA"/>
            <person name="William W."/>
        </authorList>
    </citation>
    <scope>NUCLEOTIDE SEQUENCE</scope>
</reference>
<gene>
    <name evidence="1" type="ORF">BOLC2T07717H</name>
</gene>
<name>A0A3P6DGB9_BRAOL</name>
<dbReference type="AlphaFoldDB" id="A0A3P6DGB9"/>
<protein>
    <submittedName>
        <fullName evidence="1">Uncharacterized protein</fullName>
    </submittedName>
</protein>
<dbReference type="EMBL" id="LR031874">
    <property type="protein sequence ID" value="VDD21415.1"/>
    <property type="molecule type" value="Genomic_DNA"/>
</dbReference>
<accession>A0A3P6DGB9</accession>
<evidence type="ECO:0000313" key="1">
    <source>
        <dbReference type="EMBL" id="VDD21415.1"/>
    </source>
</evidence>